<dbReference type="GeneID" id="56029195"/>
<dbReference type="EMBL" id="CP058529">
    <property type="protein sequence ID" value="QLG27891.1"/>
    <property type="molecule type" value="Genomic_DNA"/>
</dbReference>
<evidence type="ECO:0000313" key="2">
    <source>
        <dbReference type="Proteomes" id="UP000509750"/>
    </source>
</evidence>
<dbReference type="Proteomes" id="UP000509750">
    <property type="component" value="Chromosome"/>
</dbReference>
<accession>A0A7D5GI36</accession>
<reference evidence="1 2" key="1">
    <citation type="submission" date="2020-07" db="EMBL/GenBank/DDBJ databases">
        <title>Gai3-2, isolated from salt lake.</title>
        <authorList>
            <person name="Cui H."/>
            <person name="Shi X."/>
        </authorList>
    </citation>
    <scope>NUCLEOTIDE SEQUENCE [LARGE SCALE GENOMIC DNA]</scope>
    <source>
        <strain evidence="1 2">Gai3-2</strain>
    </source>
</reference>
<gene>
    <name evidence="1" type="ORF">HUG10_10140</name>
</gene>
<evidence type="ECO:0000313" key="1">
    <source>
        <dbReference type="EMBL" id="QLG27891.1"/>
    </source>
</evidence>
<dbReference type="KEGG" id="halg:HUG10_10140"/>
<protein>
    <submittedName>
        <fullName evidence="1">Uncharacterized protein</fullName>
    </submittedName>
</protein>
<dbReference type="OrthoDB" id="340883at2157"/>
<sequence length="114" mass="12686">MSGTTNHGALTHLAGELAWTIAEHRTATDAIATTRHLLDADEGRRELLGLTECCERAVFWDNMLHGVAVTTFDAAGLGELGAVDTDGHRRKGDYLRSEAVDGWAWVHPRHRWRR</sequence>
<proteinExistence type="predicted"/>
<keyword evidence="2" id="KW-1185">Reference proteome</keyword>
<organism evidence="1 2">
    <name type="scientific">Halorarum halophilum</name>
    <dbReference type="NCBI Taxonomy" id="2743090"/>
    <lineage>
        <taxon>Archaea</taxon>
        <taxon>Methanobacteriati</taxon>
        <taxon>Methanobacteriota</taxon>
        <taxon>Stenosarchaea group</taxon>
        <taxon>Halobacteria</taxon>
        <taxon>Halobacteriales</taxon>
        <taxon>Haloferacaceae</taxon>
        <taxon>Halorarum</taxon>
    </lineage>
</organism>
<name>A0A7D5GI36_9EURY</name>
<dbReference type="AlphaFoldDB" id="A0A7D5GI36"/>
<dbReference type="RefSeq" id="WP_179169466.1">
    <property type="nucleotide sequence ID" value="NZ_CP058529.1"/>
</dbReference>